<evidence type="ECO:0008006" key="4">
    <source>
        <dbReference type="Google" id="ProtNLM"/>
    </source>
</evidence>
<protein>
    <recommendedName>
        <fullName evidence="4">MARVEL domain-containing protein</fullName>
    </recommendedName>
</protein>
<feature type="transmembrane region" description="Helical" evidence="1">
    <location>
        <begin position="60"/>
        <end position="79"/>
    </location>
</feature>
<accession>A0AAD8Q1R4</accession>
<feature type="transmembrane region" description="Helical" evidence="1">
    <location>
        <begin position="86"/>
        <end position="109"/>
    </location>
</feature>
<sequence>MTTGADNIRGLMGKGVPPTPSFFAIARVATLVLSLAVLAASAYCLSLLGTYSGSFTGPPGFMLFVALFTIVVLGGAIAAERFAPHLYFRIVMLVGYGLTCLFWLSGWAWSASIARLFLGDTCIGRTCFGPTAEEMRYGGSMAGAAAVGAINWYVVEPSWNLPRLGAFNKPWPKRGWELANSKILRLLMGIVVFYFIKGCVADPDCYGVATGHESEMGSIKAERKSRP</sequence>
<dbReference type="EMBL" id="JAHLJV010000021">
    <property type="protein sequence ID" value="KAK1594226.1"/>
    <property type="molecule type" value="Genomic_DNA"/>
</dbReference>
<keyword evidence="3" id="KW-1185">Reference proteome</keyword>
<reference evidence="2" key="1">
    <citation type="submission" date="2021-06" db="EMBL/GenBank/DDBJ databases">
        <title>Comparative genomics, transcriptomics and evolutionary studies reveal genomic signatures of adaptation to plant cell wall in hemibiotrophic fungi.</title>
        <authorList>
            <consortium name="DOE Joint Genome Institute"/>
            <person name="Baroncelli R."/>
            <person name="Diaz J.F."/>
            <person name="Benocci T."/>
            <person name="Peng M."/>
            <person name="Battaglia E."/>
            <person name="Haridas S."/>
            <person name="Andreopoulos W."/>
            <person name="Labutti K."/>
            <person name="Pangilinan J."/>
            <person name="Floch G.L."/>
            <person name="Makela M.R."/>
            <person name="Henrissat B."/>
            <person name="Grigoriev I.V."/>
            <person name="Crouch J.A."/>
            <person name="De Vries R.P."/>
            <person name="Sukno S.A."/>
            <person name="Thon M.R."/>
        </authorList>
    </citation>
    <scope>NUCLEOTIDE SEQUENCE</scope>
    <source>
        <strain evidence="2">CBS 125086</strain>
    </source>
</reference>
<keyword evidence="1" id="KW-0472">Membrane</keyword>
<evidence type="ECO:0000313" key="3">
    <source>
        <dbReference type="Proteomes" id="UP001230504"/>
    </source>
</evidence>
<organism evidence="2 3">
    <name type="scientific">Colletotrichum navitas</name>
    <dbReference type="NCBI Taxonomy" id="681940"/>
    <lineage>
        <taxon>Eukaryota</taxon>
        <taxon>Fungi</taxon>
        <taxon>Dikarya</taxon>
        <taxon>Ascomycota</taxon>
        <taxon>Pezizomycotina</taxon>
        <taxon>Sordariomycetes</taxon>
        <taxon>Hypocreomycetidae</taxon>
        <taxon>Glomerellales</taxon>
        <taxon>Glomerellaceae</taxon>
        <taxon>Colletotrichum</taxon>
        <taxon>Colletotrichum graminicola species complex</taxon>
    </lineage>
</organism>
<dbReference type="RefSeq" id="XP_060415447.1">
    <property type="nucleotide sequence ID" value="XM_060551155.1"/>
</dbReference>
<keyword evidence="1" id="KW-0812">Transmembrane</keyword>
<gene>
    <name evidence="2" type="ORF">LY79DRAFT_162466</name>
</gene>
<evidence type="ECO:0000256" key="1">
    <source>
        <dbReference type="SAM" id="Phobius"/>
    </source>
</evidence>
<name>A0AAD8Q1R4_9PEZI</name>
<feature type="transmembrane region" description="Helical" evidence="1">
    <location>
        <begin position="21"/>
        <end position="48"/>
    </location>
</feature>
<dbReference type="Proteomes" id="UP001230504">
    <property type="component" value="Unassembled WGS sequence"/>
</dbReference>
<proteinExistence type="predicted"/>
<comment type="caution">
    <text evidence="2">The sequence shown here is derived from an EMBL/GenBank/DDBJ whole genome shotgun (WGS) entry which is preliminary data.</text>
</comment>
<dbReference type="AlphaFoldDB" id="A0AAD8Q1R4"/>
<keyword evidence="1" id="KW-1133">Transmembrane helix</keyword>
<evidence type="ECO:0000313" key="2">
    <source>
        <dbReference type="EMBL" id="KAK1594226.1"/>
    </source>
</evidence>
<dbReference type="GeneID" id="85435395"/>